<comment type="subcellular location">
    <subcellularLocation>
        <location evidence="1 9">Golgi apparatus membrane</location>
        <topology evidence="1 9">Single-pass type II membrane protein</topology>
    </subcellularLocation>
</comment>
<reference evidence="10" key="2">
    <citation type="journal article" date="2008" name="Genome Biol.">
        <title>Improved genome assembly and evidence-based global gene model set for the chordate Ciona intestinalis: new insight into intron and operon populations.</title>
        <authorList>
            <person name="Satou Y."/>
            <person name="Mineta K."/>
            <person name="Ogasawara M."/>
            <person name="Sasakura Y."/>
            <person name="Shoguchi E."/>
            <person name="Ueno K."/>
            <person name="Yamada L."/>
            <person name="Matsumoto J."/>
            <person name="Wasserscheid J."/>
            <person name="Dewar K."/>
            <person name="Wiley G.B."/>
            <person name="Macmil S.L."/>
            <person name="Roe B.A."/>
            <person name="Zeller R.W."/>
            <person name="Hastings K.E."/>
            <person name="Lemaire P."/>
            <person name="Lindquist E."/>
            <person name="Endo T."/>
            <person name="Hotta K."/>
            <person name="Inaba K."/>
        </authorList>
    </citation>
    <scope>NUCLEOTIDE SEQUENCE [LARGE SCALE GENOMIC DNA]</scope>
    <source>
        <strain evidence="10">wild type</strain>
    </source>
</reference>
<organism evidence="10 11">
    <name type="scientific">Ciona intestinalis</name>
    <name type="common">Transparent sea squirt</name>
    <name type="synonym">Ascidia intestinalis</name>
    <dbReference type="NCBI Taxonomy" id="7719"/>
    <lineage>
        <taxon>Eukaryota</taxon>
        <taxon>Metazoa</taxon>
        <taxon>Chordata</taxon>
        <taxon>Tunicata</taxon>
        <taxon>Ascidiacea</taxon>
        <taxon>Phlebobranchia</taxon>
        <taxon>Cionidae</taxon>
        <taxon>Ciona</taxon>
    </lineage>
</organism>
<evidence type="ECO:0000256" key="1">
    <source>
        <dbReference type="ARBA" id="ARBA00004323"/>
    </source>
</evidence>
<keyword evidence="5" id="KW-1133">Transmembrane helix</keyword>
<evidence type="ECO:0000256" key="6">
    <source>
        <dbReference type="ARBA" id="ARBA00023034"/>
    </source>
</evidence>
<dbReference type="InterPro" id="IPR018011">
    <property type="entry name" value="Carb_sulfotrans_8-10"/>
</dbReference>
<dbReference type="PANTHER" id="PTHR12137">
    <property type="entry name" value="CARBOHYDRATE SULFOTRANSFERASE"/>
    <property type="match status" value="1"/>
</dbReference>
<sequence length="275" mass="32203">RRELLQAKCKKMGGHVTKKSLDTESAKPVKFVLAKKYKFAYCFIPKTGCTNWKKVIMLLNGYAKSQKELDAIDHDRLHGIVAKKYLTLNVGVPPAIKDYMKFVVVRDPYERLVSAYRNKIAKQDNLEKPQYYKISYAIRQKYGSNYTSDKTKRKEATFEEFVDYLIDGNNSDKFSVIENHWSNYNRVCSMCTIHYDVIAHMETIEEDSRYMLMLLKAPKHVQLPKGYNNTGSSVINVDSVNQYYRDLSPDKMFKLYETYVGDFQMFGYPFRDLRI</sequence>
<reference evidence="10" key="3">
    <citation type="submission" date="2025-08" db="UniProtKB">
        <authorList>
            <consortium name="Ensembl"/>
        </authorList>
    </citation>
    <scope>IDENTIFICATION</scope>
</reference>
<evidence type="ECO:0000313" key="10">
    <source>
        <dbReference type="Ensembl" id="ENSCINP00000020139.3"/>
    </source>
</evidence>
<evidence type="ECO:0000256" key="4">
    <source>
        <dbReference type="ARBA" id="ARBA00022692"/>
    </source>
</evidence>
<protein>
    <recommendedName>
        <fullName evidence="9">Carbohydrate sulfotransferase</fullName>
        <ecNumber evidence="9">2.8.2.-</ecNumber>
    </recommendedName>
</protein>
<reference evidence="10" key="4">
    <citation type="submission" date="2025-09" db="UniProtKB">
        <authorList>
            <consortium name="Ensembl"/>
        </authorList>
    </citation>
    <scope>IDENTIFICATION</scope>
</reference>
<reference evidence="11" key="1">
    <citation type="journal article" date="2002" name="Science">
        <title>The draft genome of Ciona intestinalis: insights into chordate and vertebrate origins.</title>
        <authorList>
            <person name="Dehal P."/>
            <person name="Satou Y."/>
            <person name="Campbell R.K."/>
            <person name="Chapman J."/>
            <person name="Degnan B."/>
            <person name="De Tomaso A."/>
            <person name="Davidson B."/>
            <person name="Di Gregorio A."/>
            <person name="Gelpke M."/>
            <person name="Goodstein D.M."/>
            <person name="Harafuji N."/>
            <person name="Hastings K.E."/>
            <person name="Ho I."/>
            <person name="Hotta K."/>
            <person name="Huang W."/>
            <person name="Kawashima T."/>
            <person name="Lemaire P."/>
            <person name="Martinez D."/>
            <person name="Meinertzhagen I.A."/>
            <person name="Necula S."/>
            <person name="Nonaka M."/>
            <person name="Putnam N."/>
            <person name="Rash S."/>
            <person name="Saiga H."/>
            <person name="Satake M."/>
            <person name="Terry A."/>
            <person name="Yamada L."/>
            <person name="Wang H.G."/>
            <person name="Awazu S."/>
            <person name="Azumi K."/>
            <person name="Boore J."/>
            <person name="Branno M."/>
            <person name="Chin-Bow S."/>
            <person name="DeSantis R."/>
            <person name="Doyle S."/>
            <person name="Francino P."/>
            <person name="Keys D.N."/>
            <person name="Haga S."/>
            <person name="Hayashi H."/>
            <person name="Hino K."/>
            <person name="Imai K.S."/>
            <person name="Inaba K."/>
            <person name="Kano S."/>
            <person name="Kobayashi K."/>
            <person name="Kobayashi M."/>
            <person name="Lee B.I."/>
            <person name="Makabe K.W."/>
            <person name="Manohar C."/>
            <person name="Matassi G."/>
            <person name="Medina M."/>
            <person name="Mochizuki Y."/>
            <person name="Mount S."/>
            <person name="Morishita T."/>
            <person name="Miura S."/>
            <person name="Nakayama A."/>
            <person name="Nishizaka S."/>
            <person name="Nomoto H."/>
            <person name="Ohta F."/>
            <person name="Oishi K."/>
            <person name="Rigoutsos I."/>
            <person name="Sano M."/>
            <person name="Sasaki A."/>
            <person name="Sasakura Y."/>
            <person name="Shoguchi E."/>
            <person name="Shin-i T."/>
            <person name="Spagnuolo A."/>
            <person name="Stainier D."/>
            <person name="Suzuki M.M."/>
            <person name="Tassy O."/>
            <person name="Takatori N."/>
            <person name="Tokuoka M."/>
            <person name="Yagi K."/>
            <person name="Yoshizaki F."/>
            <person name="Wada S."/>
            <person name="Zhang C."/>
            <person name="Hyatt P.D."/>
            <person name="Larimer F."/>
            <person name="Detter C."/>
            <person name="Doggett N."/>
            <person name="Glavina T."/>
            <person name="Hawkins T."/>
            <person name="Richardson P."/>
            <person name="Lucas S."/>
            <person name="Kohara Y."/>
            <person name="Levine M."/>
            <person name="Satoh N."/>
            <person name="Rokhsar D.S."/>
        </authorList>
    </citation>
    <scope>NUCLEOTIDE SEQUENCE [LARGE SCALE GENOMIC DNA]</scope>
</reference>
<keyword evidence="9" id="KW-0735">Signal-anchor</keyword>
<dbReference type="Ensembl" id="ENSCINT00000020139.3">
    <property type="protein sequence ID" value="ENSCINP00000020139.3"/>
    <property type="gene ID" value="ENSCING00000010019.3"/>
</dbReference>
<evidence type="ECO:0000313" key="11">
    <source>
        <dbReference type="Proteomes" id="UP000008144"/>
    </source>
</evidence>
<keyword evidence="9" id="KW-0119">Carbohydrate metabolism</keyword>
<dbReference type="GO" id="GO:0000139">
    <property type="term" value="C:Golgi membrane"/>
    <property type="evidence" value="ECO:0007669"/>
    <property type="project" value="UniProtKB-SubCell"/>
</dbReference>
<dbReference type="InParanoid" id="F6QIE7"/>
<comment type="similarity">
    <text evidence="2 9">Belongs to the sulfotransferase 2 family.</text>
</comment>
<proteinExistence type="inferred from homology"/>
<dbReference type="Proteomes" id="UP000008144">
    <property type="component" value="Chromosome 7"/>
</dbReference>
<keyword evidence="3 9" id="KW-0808">Transferase</keyword>
<evidence type="ECO:0000256" key="9">
    <source>
        <dbReference type="RuleBase" id="RU364020"/>
    </source>
</evidence>
<keyword evidence="8 9" id="KW-0325">Glycoprotein</keyword>
<dbReference type="EMBL" id="EAAA01002480">
    <property type="status" value="NOT_ANNOTATED_CDS"/>
    <property type="molecule type" value="Genomic_DNA"/>
</dbReference>
<dbReference type="PANTHER" id="PTHR12137:SF54">
    <property type="entry name" value="CARBOHYDRATE SULFOTRANSFERASE"/>
    <property type="match status" value="1"/>
</dbReference>
<dbReference type="OMA" id="HKIARIC"/>
<evidence type="ECO:0000256" key="5">
    <source>
        <dbReference type="ARBA" id="ARBA00022989"/>
    </source>
</evidence>
<dbReference type="GO" id="GO:0016051">
    <property type="term" value="P:carbohydrate biosynthetic process"/>
    <property type="evidence" value="ECO:0007669"/>
    <property type="project" value="InterPro"/>
</dbReference>
<evidence type="ECO:0000256" key="2">
    <source>
        <dbReference type="ARBA" id="ARBA00006339"/>
    </source>
</evidence>
<dbReference type="HOGENOM" id="CLU_043398_1_2_1"/>
<accession>F6QIE7</accession>
<keyword evidence="7" id="KW-0472">Membrane</keyword>
<evidence type="ECO:0000256" key="7">
    <source>
        <dbReference type="ARBA" id="ARBA00023136"/>
    </source>
</evidence>
<evidence type="ECO:0000256" key="8">
    <source>
        <dbReference type="ARBA" id="ARBA00023180"/>
    </source>
</evidence>
<evidence type="ECO:0000256" key="3">
    <source>
        <dbReference type="ARBA" id="ARBA00022679"/>
    </source>
</evidence>
<name>F6QIE7_CIOIN</name>
<dbReference type="GO" id="GO:0008146">
    <property type="term" value="F:sulfotransferase activity"/>
    <property type="evidence" value="ECO:0000318"/>
    <property type="project" value="GO_Central"/>
</dbReference>
<keyword evidence="4" id="KW-0812">Transmembrane</keyword>
<dbReference type="AlphaFoldDB" id="F6QIE7"/>
<dbReference type="InterPro" id="IPR005331">
    <property type="entry name" value="Sulfotransferase"/>
</dbReference>
<keyword evidence="11" id="KW-1185">Reference proteome</keyword>
<dbReference type="EC" id="2.8.2.-" evidence="9"/>
<dbReference type="Pfam" id="PF03567">
    <property type="entry name" value="Sulfotransfer_2"/>
    <property type="match status" value="1"/>
</dbReference>
<keyword evidence="6 9" id="KW-0333">Golgi apparatus</keyword>
<dbReference type="GeneTree" id="ENSGT00940000164429"/>